<reference evidence="1" key="1">
    <citation type="submission" date="2020-02" db="EMBL/GenBank/DDBJ databases">
        <authorList>
            <person name="Meier V. D."/>
        </authorList>
    </citation>
    <scope>NUCLEOTIDE SEQUENCE</scope>
    <source>
        <strain evidence="1">AVDCRST_MAG14</strain>
    </source>
</reference>
<protein>
    <submittedName>
        <fullName evidence="1">Uncharacterized protein</fullName>
    </submittedName>
</protein>
<organism evidence="1">
    <name type="scientific">uncultured Rubrobacteraceae bacterium</name>
    <dbReference type="NCBI Taxonomy" id="349277"/>
    <lineage>
        <taxon>Bacteria</taxon>
        <taxon>Bacillati</taxon>
        <taxon>Actinomycetota</taxon>
        <taxon>Rubrobacteria</taxon>
        <taxon>Rubrobacterales</taxon>
        <taxon>Rubrobacteraceae</taxon>
        <taxon>environmental samples</taxon>
    </lineage>
</organism>
<dbReference type="EMBL" id="CADCVG010000020">
    <property type="protein sequence ID" value="CAA9446424.1"/>
    <property type="molecule type" value="Genomic_DNA"/>
</dbReference>
<evidence type="ECO:0000313" key="1">
    <source>
        <dbReference type="EMBL" id="CAA9446424.1"/>
    </source>
</evidence>
<dbReference type="AlphaFoldDB" id="A0A6J4QIZ4"/>
<gene>
    <name evidence="1" type="ORF">AVDCRST_MAG14-449</name>
</gene>
<proteinExistence type="predicted"/>
<accession>A0A6J4QIZ4</accession>
<name>A0A6J4QIZ4_9ACTN</name>
<sequence length="41" mass="4776">MEAMGSLQIFGLLLHAFRASYVRTMVFTFALYDSAKHFLYQ</sequence>